<dbReference type="PROSITE" id="PS50931">
    <property type="entry name" value="HTH_LYSR"/>
    <property type="match status" value="1"/>
</dbReference>
<dbReference type="InterPro" id="IPR005119">
    <property type="entry name" value="LysR_subst-bd"/>
</dbReference>
<dbReference type="Gene3D" id="3.40.190.290">
    <property type="match status" value="1"/>
</dbReference>
<evidence type="ECO:0000256" key="2">
    <source>
        <dbReference type="ARBA" id="ARBA00023015"/>
    </source>
</evidence>
<evidence type="ECO:0000313" key="7">
    <source>
        <dbReference type="Proteomes" id="UP000824410"/>
    </source>
</evidence>
<dbReference type="InterPro" id="IPR036390">
    <property type="entry name" value="WH_DNA-bd_sf"/>
</dbReference>
<comment type="similarity">
    <text evidence="1">Belongs to the LysR transcriptional regulatory family.</text>
</comment>
<dbReference type="AlphaFoldDB" id="A0AAP2NXM1"/>
<dbReference type="Pfam" id="PF00126">
    <property type="entry name" value="HTH_1"/>
    <property type="match status" value="1"/>
</dbReference>
<dbReference type="PANTHER" id="PTHR30346:SF28">
    <property type="entry name" value="HTH-TYPE TRANSCRIPTIONAL REGULATOR CYNR"/>
    <property type="match status" value="1"/>
</dbReference>
<organism evidence="6 7">
    <name type="scientific">Providencia rettgeri</name>
    <dbReference type="NCBI Taxonomy" id="587"/>
    <lineage>
        <taxon>Bacteria</taxon>
        <taxon>Pseudomonadati</taxon>
        <taxon>Pseudomonadota</taxon>
        <taxon>Gammaproteobacteria</taxon>
        <taxon>Enterobacterales</taxon>
        <taxon>Morganellaceae</taxon>
        <taxon>Providencia</taxon>
    </lineage>
</organism>
<evidence type="ECO:0000259" key="5">
    <source>
        <dbReference type="PROSITE" id="PS50931"/>
    </source>
</evidence>
<keyword evidence="3" id="KW-0238">DNA-binding</keyword>
<dbReference type="FunFam" id="1.10.10.10:FF:000001">
    <property type="entry name" value="LysR family transcriptional regulator"/>
    <property type="match status" value="1"/>
</dbReference>
<evidence type="ECO:0000256" key="4">
    <source>
        <dbReference type="ARBA" id="ARBA00023163"/>
    </source>
</evidence>
<protein>
    <submittedName>
        <fullName evidence="6">LysR family transcriptional regulator</fullName>
    </submittedName>
</protein>
<dbReference type="CDD" id="cd05466">
    <property type="entry name" value="PBP2_LTTR_substrate"/>
    <property type="match status" value="1"/>
</dbReference>
<dbReference type="GO" id="GO:0003677">
    <property type="term" value="F:DNA binding"/>
    <property type="evidence" value="ECO:0007669"/>
    <property type="project" value="UniProtKB-KW"/>
</dbReference>
<dbReference type="InterPro" id="IPR000847">
    <property type="entry name" value="LysR_HTH_N"/>
</dbReference>
<dbReference type="EMBL" id="SHDO01000025">
    <property type="protein sequence ID" value="MBX6982232.1"/>
    <property type="molecule type" value="Genomic_DNA"/>
</dbReference>
<dbReference type="SUPFAM" id="SSF53850">
    <property type="entry name" value="Periplasmic binding protein-like II"/>
    <property type="match status" value="1"/>
</dbReference>
<dbReference type="GO" id="GO:0032993">
    <property type="term" value="C:protein-DNA complex"/>
    <property type="evidence" value="ECO:0007669"/>
    <property type="project" value="TreeGrafter"/>
</dbReference>
<accession>A0AAP2NXM1</accession>
<reference evidence="6" key="1">
    <citation type="submission" date="2019-02" db="EMBL/GenBank/DDBJ databases">
        <title>Genomic characterization of isolates from hospital effluents in KZN, South Africa.</title>
        <authorList>
            <person name="Ntshobeni N."/>
            <person name="Allam M."/>
            <person name="Ismail A."/>
            <person name="Amoako D."/>
            <person name="Essack S."/>
            <person name="Chenia H."/>
        </authorList>
    </citation>
    <scope>NUCLEOTIDE SEQUENCE</scope>
    <source>
        <strain evidence="6">AFE97_S1</strain>
    </source>
</reference>
<dbReference type="GO" id="GO:0003700">
    <property type="term" value="F:DNA-binding transcription factor activity"/>
    <property type="evidence" value="ECO:0007669"/>
    <property type="project" value="InterPro"/>
</dbReference>
<dbReference type="PRINTS" id="PR00039">
    <property type="entry name" value="HTHLYSR"/>
</dbReference>
<gene>
    <name evidence="6" type="ORF">EX242_18485</name>
</gene>
<dbReference type="Gene3D" id="1.10.10.10">
    <property type="entry name" value="Winged helix-like DNA-binding domain superfamily/Winged helix DNA-binding domain"/>
    <property type="match status" value="1"/>
</dbReference>
<evidence type="ECO:0000313" key="6">
    <source>
        <dbReference type="EMBL" id="MBX6982232.1"/>
    </source>
</evidence>
<feature type="domain" description="HTH lysR-type" evidence="5">
    <location>
        <begin position="8"/>
        <end position="65"/>
    </location>
</feature>
<dbReference type="SUPFAM" id="SSF46785">
    <property type="entry name" value="Winged helix' DNA-binding domain"/>
    <property type="match status" value="1"/>
</dbReference>
<dbReference type="PANTHER" id="PTHR30346">
    <property type="entry name" value="TRANSCRIPTIONAL DUAL REGULATOR HCAR-RELATED"/>
    <property type="match status" value="1"/>
</dbReference>
<evidence type="ECO:0000256" key="3">
    <source>
        <dbReference type="ARBA" id="ARBA00023125"/>
    </source>
</evidence>
<keyword evidence="4" id="KW-0804">Transcription</keyword>
<dbReference type="Proteomes" id="UP000824410">
    <property type="component" value="Unassembled WGS sequence"/>
</dbReference>
<comment type="caution">
    <text evidence="6">The sequence shown here is derived from an EMBL/GenBank/DDBJ whole genome shotgun (WGS) entry which is preliminary data.</text>
</comment>
<dbReference type="InterPro" id="IPR036388">
    <property type="entry name" value="WH-like_DNA-bd_sf"/>
</dbReference>
<sequence length="296" mass="33213">MRNCSMKLDPRLVVQFAIIAEEGSFTRAAERLHVAQPWLSARLKKFEEQLGFPLFTRNTRNIALTKQGYELLQAARGVHASMMLTEALASQLQHRDERHLRLGSPPYGNHIVRRQELVEQFALIYPDISVELDIGWSSGLIDRVLKGALDLAFVLGEVHHSEIETMLLCELKLELLMSANHPLAKVNNLKPADLKGQTIAVFTRALHPELFDSIFTGLKAAGATLVQFIEFNQALLDRTHSAEPTMVASFGLRYDYLNAANIIGKTLDDSNSIPFSLIRKIGHASEESQLFWDLSL</sequence>
<proteinExistence type="inferred from homology"/>
<name>A0AAP2NXM1_PRORE</name>
<dbReference type="Pfam" id="PF03466">
    <property type="entry name" value="LysR_substrate"/>
    <property type="match status" value="1"/>
</dbReference>
<evidence type="ECO:0000256" key="1">
    <source>
        <dbReference type="ARBA" id="ARBA00009437"/>
    </source>
</evidence>
<keyword evidence="2" id="KW-0805">Transcription regulation</keyword>